<evidence type="ECO:0000259" key="3">
    <source>
        <dbReference type="PROSITE" id="PS51228"/>
    </source>
</evidence>
<accession>A0A8D1CUA8</accession>
<dbReference type="CDD" id="cd00435">
    <property type="entry name" value="ACBP"/>
    <property type="match status" value="1"/>
</dbReference>
<dbReference type="Ensembl" id="ENSSSCT00035052066.1">
    <property type="protein sequence ID" value="ENSSSCP00035020928.1"/>
    <property type="gene ID" value="ENSSSCG00035039194.1"/>
</dbReference>
<proteinExistence type="predicted"/>
<sequence length="185" mass="19985">IPNPSPCQLQPSWLLTPPALPCAASFWRKTSGPRGRAGATHRLAPPSRTRDQWKLGGHGSAANGSWRVEAGFPLRRGGASGLGNPASGVPGESGAAVMSLQADFDKATEDVRKLKTRPDDQELKELYGLYKQSIIGDIDIECPAMIDLKGKAKWEAWNLQKGLSKEDAMSAYISKAKELIEKYGI</sequence>
<dbReference type="PANTHER" id="PTHR23310:SF51">
    <property type="entry name" value="ACYL-COA-BINDING DOMAIN-CONTAINING PROTEIN 7"/>
    <property type="match status" value="1"/>
</dbReference>
<dbReference type="InterPro" id="IPR035984">
    <property type="entry name" value="Acyl-CoA-binding_sf"/>
</dbReference>
<dbReference type="Pfam" id="PF00887">
    <property type="entry name" value="ACBP"/>
    <property type="match status" value="1"/>
</dbReference>
<dbReference type="Proteomes" id="UP000694720">
    <property type="component" value="Unplaced"/>
</dbReference>
<dbReference type="InterPro" id="IPR000582">
    <property type="entry name" value="Acyl-CoA-binding_protein"/>
</dbReference>
<dbReference type="PROSITE" id="PS51228">
    <property type="entry name" value="ACB_2"/>
    <property type="match status" value="1"/>
</dbReference>
<keyword evidence="1" id="KW-0446">Lipid-binding</keyword>
<evidence type="ECO:0000313" key="5">
    <source>
        <dbReference type="Proteomes" id="UP000694720"/>
    </source>
</evidence>
<organism evidence="4 5">
    <name type="scientific">Sus scrofa</name>
    <name type="common">Pig</name>
    <dbReference type="NCBI Taxonomy" id="9823"/>
    <lineage>
        <taxon>Eukaryota</taxon>
        <taxon>Metazoa</taxon>
        <taxon>Chordata</taxon>
        <taxon>Craniata</taxon>
        <taxon>Vertebrata</taxon>
        <taxon>Euteleostomi</taxon>
        <taxon>Mammalia</taxon>
        <taxon>Eutheria</taxon>
        <taxon>Laurasiatheria</taxon>
        <taxon>Artiodactyla</taxon>
        <taxon>Suina</taxon>
        <taxon>Suidae</taxon>
        <taxon>Sus</taxon>
    </lineage>
</organism>
<dbReference type="SUPFAM" id="SSF47027">
    <property type="entry name" value="Acyl-CoA binding protein"/>
    <property type="match status" value="1"/>
</dbReference>
<feature type="region of interest" description="Disordered" evidence="2">
    <location>
        <begin position="31"/>
        <end position="62"/>
    </location>
</feature>
<dbReference type="PANTHER" id="PTHR23310">
    <property type="entry name" value="ACYL-COA-BINDING PROTEIN, ACBP"/>
    <property type="match status" value="1"/>
</dbReference>
<dbReference type="InterPro" id="IPR014352">
    <property type="entry name" value="FERM/acyl-CoA-bd_prot_sf"/>
</dbReference>
<dbReference type="PRINTS" id="PR00689">
    <property type="entry name" value="ACOABINDINGP"/>
</dbReference>
<evidence type="ECO:0000256" key="1">
    <source>
        <dbReference type="ARBA" id="ARBA00023121"/>
    </source>
</evidence>
<name>A0A8D1CUA8_PIG</name>
<evidence type="ECO:0000313" key="4">
    <source>
        <dbReference type="Ensembl" id="ENSSSCP00035020928.1"/>
    </source>
</evidence>
<feature type="domain" description="ACB" evidence="3">
    <location>
        <begin position="100"/>
        <end position="185"/>
    </location>
</feature>
<dbReference type="Gene3D" id="1.20.80.10">
    <property type="match status" value="1"/>
</dbReference>
<dbReference type="GO" id="GO:0000062">
    <property type="term" value="F:fatty-acyl-CoA binding"/>
    <property type="evidence" value="ECO:0007669"/>
    <property type="project" value="InterPro"/>
</dbReference>
<dbReference type="AlphaFoldDB" id="A0A8D1CUA8"/>
<protein>
    <recommendedName>
        <fullName evidence="3">ACB domain-containing protein</fullName>
    </recommendedName>
</protein>
<reference evidence="4" key="1">
    <citation type="submission" date="2025-08" db="UniProtKB">
        <authorList>
            <consortium name="Ensembl"/>
        </authorList>
    </citation>
    <scope>IDENTIFICATION</scope>
</reference>
<evidence type="ECO:0000256" key="2">
    <source>
        <dbReference type="SAM" id="MobiDB-lite"/>
    </source>
</evidence>